<sequence length="84" mass="9036">MNCQYGSPKVICAFAQIKLVIMIILPADLATSSLQQQVGDAMAMLGPFTIAGTGNVTGSAGQVGIEIILLDWHQLPPLMFHHDW</sequence>
<evidence type="ECO:0000313" key="2">
    <source>
        <dbReference type="Proteomes" id="UP000058114"/>
    </source>
</evidence>
<gene>
    <name evidence="1" type="ORF">WL1483_3024</name>
</gene>
<evidence type="ECO:0000313" key="1">
    <source>
        <dbReference type="EMBL" id="ALP42443.1"/>
    </source>
</evidence>
<reference evidence="2" key="1">
    <citation type="submission" date="2015-10" db="EMBL/GenBank/DDBJ databases">
        <title>Complete Genome Sequence of Aeromonas schubertii strain WL1483.</title>
        <authorList>
            <person name="Liu L."/>
        </authorList>
    </citation>
    <scope>NUCLEOTIDE SEQUENCE [LARGE SCALE GENOMIC DNA]</scope>
    <source>
        <strain evidence="2">WL1483</strain>
    </source>
</reference>
<dbReference type="KEGG" id="asr:WL1483_3024"/>
<proteinExistence type="predicted"/>
<dbReference type="EMBL" id="CP013067">
    <property type="protein sequence ID" value="ALP42443.1"/>
    <property type="molecule type" value="Genomic_DNA"/>
</dbReference>
<organism evidence="1 2">
    <name type="scientific">Aeromonas schubertii</name>
    <dbReference type="NCBI Taxonomy" id="652"/>
    <lineage>
        <taxon>Bacteria</taxon>
        <taxon>Pseudomonadati</taxon>
        <taxon>Pseudomonadota</taxon>
        <taxon>Gammaproteobacteria</taxon>
        <taxon>Aeromonadales</taxon>
        <taxon>Aeromonadaceae</taxon>
        <taxon>Aeromonas</taxon>
    </lineage>
</organism>
<reference evidence="1 2" key="2">
    <citation type="journal article" date="2016" name="Genome Announc.">
        <title>Complete Genome Sequence of the Highly Virulent Aeromonas schubertii Strain WL1483, Isolated from Diseased Snakehead Fish (Channa argus) in China.</title>
        <authorList>
            <person name="Liu L."/>
            <person name="Li N."/>
            <person name="Zhang D."/>
            <person name="Fu X."/>
            <person name="Shi C."/>
            <person name="Lin Q."/>
            <person name="Hao G."/>
        </authorList>
    </citation>
    <scope>NUCLEOTIDE SEQUENCE [LARGE SCALE GENOMIC DNA]</scope>
    <source>
        <strain evidence="1 2">WL1483</strain>
    </source>
</reference>
<protein>
    <submittedName>
        <fullName evidence="1">Uncharacterized protein</fullName>
    </submittedName>
</protein>
<accession>A0A0S2SL76</accession>
<dbReference type="Proteomes" id="UP000058114">
    <property type="component" value="Chromosome"/>
</dbReference>
<name>A0A0S2SL76_9GAMM</name>
<dbReference type="AlphaFoldDB" id="A0A0S2SL76"/>